<dbReference type="InterPro" id="IPR027368">
    <property type="entry name" value="MnmE_dom2"/>
</dbReference>
<dbReference type="GO" id="GO:0002098">
    <property type="term" value="P:tRNA wobble uridine modification"/>
    <property type="evidence" value="ECO:0007669"/>
    <property type="project" value="TreeGrafter"/>
</dbReference>
<dbReference type="PANTHER" id="PTHR42714:SF2">
    <property type="entry name" value="TRNA MODIFICATION GTPASE GTPBP3, MITOCHONDRIAL"/>
    <property type="match status" value="1"/>
</dbReference>
<dbReference type="PANTHER" id="PTHR42714">
    <property type="entry name" value="TRNA MODIFICATION GTPASE GTPBP3"/>
    <property type="match status" value="1"/>
</dbReference>
<proteinExistence type="inferred from homology"/>
<keyword evidence="8" id="KW-0479">Metal-binding</keyword>
<dbReference type="GO" id="GO:0046872">
    <property type="term" value="F:metal ion binding"/>
    <property type="evidence" value="ECO:0007669"/>
    <property type="project" value="UniProtKB-KW"/>
</dbReference>
<dbReference type="Gene3D" id="3.30.1360.120">
    <property type="entry name" value="Probable tRNA modification gtpase trme, domain 1"/>
    <property type="match status" value="1"/>
</dbReference>
<feature type="binding site" evidence="8">
    <location>
        <position position="16"/>
    </location>
    <ligand>
        <name>(6S)-5-formyl-5,6,7,8-tetrahydrofolate</name>
        <dbReference type="ChEBI" id="CHEBI:57457"/>
    </ligand>
</feature>
<dbReference type="HOGENOM" id="CLU_019624_3_1_5"/>
<dbReference type="Pfam" id="PF01926">
    <property type="entry name" value="MMR_HSR1"/>
    <property type="match status" value="1"/>
</dbReference>
<feature type="binding site" evidence="8">
    <location>
        <begin position="233"/>
        <end position="239"/>
    </location>
    <ligand>
        <name>GTP</name>
        <dbReference type="ChEBI" id="CHEBI:37565"/>
    </ligand>
</feature>
<dbReference type="CDD" id="cd04164">
    <property type="entry name" value="trmE"/>
    <property type="match status" value="1"/>
</dbReference>
<dbReference type="InterPro" id="IPR018948">
    <property type="entry name" value="GTP-bd_TrmE_N"/>
</dbReference>
<keyword evidence="8" id="KW-0963">Cytoplasm</keyword>
<evidence type="ECO:0000256" key="6">
    <source>
        <dbReference type="ARBA" id="ARBA00022958"/>
    </source>
</evidence>
<comment type="similarity">
    <text evidence="1 8">Belongs to the TRAFAC class TrmE-Era-EngA-EngB-Septin-like GTPase superfamily. TrmE GTPase family.</text>
</comment>
<evidence type="ECO:0000256" key="7">
    <source>
        <dbReference type="ARBA" id="ARBA00023134"/>
    </source>
</evidence>
<keyword evidence="7 8" id="KW-0342">GTP-binding</keyword>
<dbReference type="EMBL" id="AP014648">
    <property type="protein sequence ID" value="BAQ15797.1"/>
    <property type="molecule type" value="Genomic_DNA"/>
</dbReference>
<dbReference type="EC" id="3.6.-.-" evidence="8"/>
<keyword evidence="11" id="KW-1185">Reference proteome</keyword>
<feature type="binding site" evidence="8">
    <location>
        <begin position="258"/>
        <end position="261"/>
    </location>
    <ligand>
        <name>GTP</name>
        <dbReference type="ChEBI" id="CHEBI:37565"/>
    </ligand>
</feature>
<evidence type="ECO:0000256" key="2">
    <source>
        <dbReference type="ARBA" id="ARBA00022694"/>
    </source>
</evidence>
<reference evidence="10 11" key="1">
    <citation type="submission" date="2014-09" db="EMBL/GenBank/DDBJ databases">
        <title>Genome sequencing of Methyloceanibacter caenitepidi Gela4.</title>
        <authorList>
            <person name="Takeuchi M."/>
            <person name="Susumu S."/>
            <person name="Kamagata Y."/>
            <person name="Oshima K."/>
            <person name="Hattori M."/>
            <person name="Iwasaki W."/>
        </authorList>
    </citation>
    <scope>NUCLEOTIDE SEQUENCE [LARGE SCALE GENOMIC DNA]</scope>
    <source>
        <strain evidence="10 11">Gela4</strain>
    </source>
</reference>
<comment type="caution">
    <text evidence="8">Lacks conserved residue(s) required for the propagation of feature annotation.</text>
</comment>
<dbReference type="KEGG" id="mcg:GL4_0327"/>
<dbReference type="PRINTS" id="PR00326">
    <property type="entry name" value="GTP1OBG"/>
</dbReference>
<dbReference type="InterPro" id="IPR027417">
    <property type="entry name" value="P-loop_NTPase"/>
</dbReference>
<dbReference type="NCBIfam" id="TIGR00231">
    <property type="entry name" value="small_GTP"/>
    <property type="match status" value="1"/>
</dbReference>
<dbReference type="Gene3D" id="1.20.120.430">
    <property type="entry name" value="tRNA modification GTPase MnmE domain 2"/>
    <property type="match status" value="1"/>
</dbReference>
<accession>A0A0A8JZM5</accession>
<evidence type="ECO:0000256" key="4">
    <source>
        <dbReference type="ARBA" id="ARBA00022801"/>
    </source>
</evidence>
<dbReference type="Pfam" id="PF10396">
    <property type="entry name" value="TrmE_N"/>
    <property type="match status" value="1"/>
</dbReference>
<feature type="binding site" evidence="8">
    <location>
        <begin position="214"/>
        <end position="219"/>
    </location>
    <ligand>
        <name>GTP</name>
        <dbReference type="ChEBI" id="CHEBI:37565"/>
    </ligand>
</feature>
<keyword evidence="5 8" id="KW-0460">Magnesium</keyword>
<keyword evidence="3 8" id="KW-0547">Nucleotide-binding</keyword>
<dbReference type="InterPro" id="IPR004520">
    <property type="entry name" value="GTPase_MnmE"/>
</dbReference>
<evidence type="ECO:0000313" key="11">
    <source>
        <dbReference type="Proteomes" id="UP000031643"/>
    </source>
</evidence>
<sequence>MALASGAGVAAVAVVRVSGPGTRAVLENLIGSAPVPREASLRRIGGIDRGLVLWFPGPASFTGEDMAELQVHGGRAVVKAVVEAVLATEGTRLAEPGEFARRAFENGKLDLTEVEGLADLVSAETEAQRRQALAQSEGGLRRLYEGWRAELLKAQSLMEAGLDFSDEADVAEDATRMAGDVVGALLPKIEAHLADKSGERLRDGFRVVIAGPPNAGKSSILNALAKRDVAIVSEEAGTTRDVIEVHLDIGGMPVIVADTAGLREGGGAVESEGIRRAVSRAQGADLVLWIVDAAEPNPEAAPGFGGVPVLSVTNKSDLVSRSAAGSTSGVTMSAKTGEGLEALIAELGQRAGAGIGAHCAAPITRTRHRVELVSVRDALKRFVNHDLDSELRAEELRIAAHHLGRLTGRIDVEEVLGAIFSEFCIGK</sequence>
<comment type="subcellular location">
    <subcellularLocation>
        <location evidence="8">Cytoplasm</location>
    </subcellularLocation>
</comment>
<feature type="binding site" evidence="8">
    <location>
        <position position="427"/>
    </location>
    <ligand>
        <name>(6S)-5-formyl-5,6,7,8-tetrahydrofolate</name>
        <dbReference type="ChEBI" id="CHEBI:57457"/>
    </ligand>
</feature>
<dbReference type="FunFam" id="3.30.1360.120:FF:000007">
    <property type="entry name" value="tRNA modification GTPase GTPBP3, mitochondrial"/>
    <property type="match status" value="1"/>
</dbReference>
<feature type="binding site" evidence="8">
    <location>
        <position position="218"/>
    </location>
    <ligand>
        <name>Mg(2+)</name>
        <dbReference type="ChEBI" id="CHEBI:18420"/>
    </ligand>
</feature>
<dbReference type="STRING" id="1384459.GL4_0327"/>
<dbReference type="CDD" id="cd14858">
    <property type="entry name" value="TrmE_N"/>
    <property type="match status" value="1"/>
</dbReference>
<keyword evidence="4 8" id="KW-0378">Hydrolase</keyword>
<dbReference type="AlphaFoldDB" id="A0A0A8JZM5"/>
<dbReference type="Proteomes" id="UP000031643">
    <property type="component" value="Chromosome"/>
</dbReference>
<gene>
    <name evidence="8" type="primary">mnmE</name>
    <name evidence="8" type="synonym">trmE</name>
    <name evidence="10" type="ORF">GL4_0327</name>
</gene>
<feature type="binding site" evidence="8">
    <location>
        <position position="108"/>
    </location>
    <ligand>
        <name>(6S)-5-formyl-5,6,7,8-tetrahydrofolate</name>
        <dbReference type="ChEBI" id="CHEBI:57457"/>
    </ligand>
</feature>
<comment type="cofactor">
    <cofactor evidence="8">
        <name>K(+)</name>
        <dbReference type="ChEBI" id="CHEBI:29103"/>
    </cofactor>
    <text evidence="8">Binds 1 potassium ion per subunit.</text>
</comment>
<evidence type="ECO:0000256" key="5">
    <source>
        <dbReference type="ARBA" id="ARBA00022842"/>
    </source>
</evidence>
<keyword evidence="6 8" id="KW-0630">Potassium</keyword>
<dbReference type="Gene3D" id="3.40.50.300">
    <property type="entry name" value="P-loop containing nucleotide triphosphate hydrolases"/>
    <property type="match status" value="1"/>
</dbReference>
<evidence type="ECO:0000256" key="8">
    <source>
        <dbReference type="HAMAP-Rule" id="MF_00379"/>
    </source>
</evidence>
<dbReference type="InterPro" id="IPR025867">
    <property type="entry name" value="MnmE_helical"/>
</dbReference>
<feature type="binding site" evidence="8">
    <location>
        <position position="239"/>
    </location>
    <ligand>
        <name>Mg(2+)</name>
        <dbReference type="ChEBI" id="CHEBI:18420"/>
    </ligand>
</feature>
<dbReference type="GO" id="GO:0005525">
    <property type="term" value="F:GTP binding"/>
    <property type="evidence" value="ECO:0007669"/>
    <property type="project" value="UniProtKB-UniRule"/>
</dbReference>
<dbReference type="InterPro" id="IPR031168">
    <property type="entry name" value="G_TrmE"/>
</dbReference>
<evidence type="ECO:0000256" key="1">
    <source>
        <dbReference type="ARBA" id="ARBA00011043"/>
    </source>
</evidence>
<feature type="domain" description="TrmE-type G" evidence="9">
    <location>
        <begin position="204"/>
        <end position="352"/>
    </location>
</feature>
<evidence type="ECO:0000259" key="9">
    <source>
        <dbReference type="PROSITE" id="PS51709"/>
    </source>
</evidence>
<dbReference type="InterPro" id="IPR006073">
    <property type="entry name" value="GTP-bd"/>
</dbReference>
<protein>
    <recommendedName>
        <fullName evidence="8">tRNA modification GTPase MnmE</fullName>
        <ecNumber evidence="8">3.6.-.-</ecNumber>
    </recommendedName>
</protein>
<dbReference type="HAMAP" id="MF_00379">
    <property type="entry name" value="GTPase_MnmE"/>
    <property type="match status" value="1"/>
</dbReference>
<dbReference type="InterPro" id="IPR005225">
    <property type="entry name" value="Small_GTP-bd"/>
</dbReference>
<organism evidence="10 11">
    <name type="scientific">Methyloceanibacter caenitepidi</name>
    <dbReference type="NCBI Taxonomy" id="1384459"/>
    <lineage>
        <taxon>Bacteria</taxon>
        <taxon>Pseudomonadati</taxon>
        <taxon>Pseudomonadota</taxon>
        <taxon>Alphaproteobacteria</taxon>
        <taxon>Hyphomicrobiales</taxon>
        <taxon>Hyphomicrobiaceae</taxon>
        <taxon>Methyloceanibacter</taxon>
    </lineage>
</organism>
<dbReference type="GO" id="GO:0005737">
    <property type="term" value="C:cytoplasm"/>
    <property type="evidence" value="ECO:0007669"/>
    <property type="project" value="UniProtKB-SubCell"/>
</dbReference>
<comment type="subunit">
    <text evidence="8">Homodimer. Heterotetramer of two MnmE and two MnmG subunits.</text>
</comment>
<comment type="function">
    <text evidence="8">Exhibits a very high intrinsic GTPase hydrolysis rate. Involved in the addition of a carboxymethylaminomethyl (cmnm) group at the wobble position (U34) of certain tRNAs, forming tRNA-cmnm(5)s(2)U34.</text>
</comment>
<evidence type="ECO:0000256" key="3">
    <source>
        <dbReference type="ARBA" id="ARBA00022741"/>
    </source>
</evidence>
<dbReference type="NCBIfam" id="NF003661">
    <property type="entry name" value="PRK05291.1-3"/>
    <property type="match status" value="1"/>
</dbReference>
<dbReference type="SUPFAM" id="SSF52540">
    <property type="entry name" value="P-loop containing nucleoside triphosphate hydrolases"/>
    <property type="match status" value="1"/>
</dbReference>
<dbReference type="InterPro" id="IPR027266">
    <property type="entry name" value="TrmE/GcvT-like"/>
</dbReference>
<evidence type="ECO:0000313" key="10">
    <source>
        <dbReference type="EMBL" id="BAQ15797.1"/>
    </source>
</evidence>
<keyword evidence="2 8" id="KW-0819">tRNA processing</keyword>
<name>A0A0A8JZM5_9HYPH</name>
<dbReference type="PROSITE" id="PS51709">
    <property type="entry name" value="G_TRME"/>
    <property type="match status" value="1"/>
</dbReference>
<dbReference type="GO" id="GO:0030488">
    <property type="term" value="P:tRNA methylation"/>
    <property type="evidence" value="ECO:0007669"/>
    <property type="project" value="TreeGrafter"/>
</dbReference>
<dbReference type="Pfam" id="PF12631">
    <property type="entry name" value="MnmE_helical"/>
    <property type="match status" value="1"/>
</dbReference>
<feature type="binding site" evidence="8">
    <location>
        <position position="68"/>
    </location>
    <ligand>
        <name>(6S)-5-formyl-5,6,7,8-tetrahydrofolate</name>
        <dbReference type="ChEBI" id="CHEBI:57457"/>
    </ligand>
</feature>
<dbReference type="GO" id="GO:0003924">
    <property type="term" value="F:GTPase activity"/>
    <property type="evidence" value="ECO:0007669"/>
    <property type="project" value="UniProtKB-UniRule"/>
</dbReference>